<dbReference type="InterPro" id="IPR011257">
    <property type="entry name" value="DNA_glycosylase"/>
</dbReference>
<dbReference type="AlphaFoldDB" id="A0AAW9HMT5"/>
<dbReference type="SMART" id="SM00278">
    <property type="entry name" value="HhH1"/>
    <property type="match status" value="1"/>
</dbReference>
<evidence type="ECO:0000256" key="12">
    <source>
        <dbReference type="ARBA" id="ARBA00023204"/>
    </source>
</evidence>
<dbReference type="SUPFAM" id="SSF48150">
    <property type="entry name" value="DNA-glycosylase"/>
    <property type="match status" value="1"/>
</dbReference>
<evidence type="ECO:0000259" key="16">
    <source>
        <dbReference type="SMART" id="SM00478"/>
    </source>
</evidence>
<evidence type="ECO:0000256" key="5">
    <source>
        <dbReference type="ARBA" id="ARBA00022023"/>
    </source>
</evidence>
<feature type="domain" description="Helix-hairpin-helix DNA-binding motif class 1" evidence="15">
    <location>
        <begin position="111"/>
        <end position="130"/>
    </location>
</feature>
<dbReference type="GO" id="GO:0000701">
    <property type="term" value="F:purine-specific mismatch base pair DNA N-glycosylase activity"/>
    <property type="evidence" value="ECO:0007669"/>
    <property type="project" value="UniProtKB-EC"/>
</dbReference>
<evidence type="ECO:0000313" key="17">
    <source>
        <dbReference type="EMBL" id="MDY5155210.1"/>
    </source>
</evidence>
<reference evidence="17" key="1">
    <citation type="submission" date="2023-10" db="EMBL/GenBank/DDBJ databases">
        <title>Whole Genome based description of the genera Actinobaculum and Actinotignum reveals a complex phylogenetic relationship within the species included in the genus Actinotignum.</title>
        <authorList>
            <person name="Jensen C.S."/>
            <person name="Dargis R."/>
            <person name="Kemp M."/>
            <person name="Christensen J.J."/>
        </authorList>
    </citation>
    <scope>NUCLEOTIDE SEQUENCE</scope>
    <source>
        <strain evidence="17">SLA_B511</strain>
    </source>
</reference>
<dbReference type="SMART" id="SM00525">
    <property type="entry name" value="FES"/>
    <property type="match status" value="1"/>
</dbReference>
<accession>A0AAW9HMT5</accession>
<feature type="compositionally biased region" description="Polar residues" evidence="14">
    <location>
        <begin position="269"/>
        <end position="283"/>
    </location>
</feature>
<protein>
    <recommendedName>
        <fullName evidence="5">Adenine DNA glycosylase</fullName>
        <ecNumber evidence="4">3.2.2.31</ecNumber>
    </recommendedName>
</protein>
<evidence type="ECO:0000256" key="7">
    <source>
        <dbReference type="ARBA" id="ARBA00022723"/>
    </source>
</evidence>
<dbReference type="Proteomes" id="UP001281731">
    <property type="component" value="Unassembled WGS sequence"/>
</dbReference>
<dbReference type="GO" id="GO:0046872">
    <property type="term" value="F:metal ion binding"/>
    <property type="evidence" value="ECO:0007669"/>
    <property type="project" value="UniProtKB-KW"/>
</dbReference>
<evidence type="ECO:0000256" key="8">
    <source>
        <dbReference type="ARBA" id="ARBA00022763"/>
    </source>
</evidence>
<dbReference type="CDD" id="cd00056">
    <property type="entry name" value="ENDO3c"/>
    <property type="match status" value="1"/>
</dbReference>
<dbReference type="InterPro" id="IPR044298">
    <property type="entry name" value="MIG/MutY"/>
</dbReference>
<organism evidence="17 18">
    <name type="scientific">Actinotignum urinale</name>
    <dbReference type="NCBI Taxonomy" id="190146"/>
    <lineage>
        <taxon>Bacteria</taxon>
        <taxon>Bacillati</taxon>
        <taxon>Actinomycetota</taxon>
        <taxon>Actinomycetes</taxon>
        <taxon>Actinomycetales</taxon>
        <taxon>Actinomycetaceae</taxon>
        <taxon>Actinotignum</taxon>
    </lineage>
</organism>
<evidence type="ECO:0000259" key="15">
    <source>
        <dbReference type="SMART" id="SM00278"/>
    </source>
</evidence>
<dbReference type="GO" id="GO:0051539">
    <property type="term" value="F:4 iron, 4 sulfur cluster binding"/>
    <property type="evidence" value="ECO:0007669"/>
    <property type="project" value="UniProtKB-KW"/>
</dbReference>
<sequence>MCIPNDSIVGSLIVWFARHGRPLPWREPGTSAWAILVCEVMSQQTPVVRVLPAWDEWMKRWPTPRDLAAASPAEVLLAWGRLGYPRRALRLQECATVVAQEYGNTLPRNREELLALPGIGPYTADAIIAFAYRKRSTVLDTNIRRVLARLHGEELPPPHMKKDEIARAEKIIPRDDEYAAQWNAAIMELGALVCSPRTPACESCPLRAQCRWFAAGKPRNAAPRRTQKFTGTHREARGKIMAILRSEHRAPEETPPLSRIIETQPHGMSESNAASGKNPTAHSNKAPINHKQVKTHTTTTTAHGIPYNELLTATALPESRFAPALRSLLQDGLAQRNGELYALPH</sequence>
<dbReference type="RefSeq" id="WP_022866455.1">
    <property type="nucleotide sequence ID" value="NZ_CP126967.1"/>
</dbReference>
<dbReference type="GO" id="GO:0032357">
    <property type="term" value="F:oxidized purine DNA binding"/>
    <property type="evidence" value="ECO:0007669"/>
    <property type="project" value="TreeGrafter"/>
</dbReference>
<comment type="caution">
    <text evidence="17">The sequence shown here is derived from an EMBL/GenBank/DDBJ whole genome shotgun (WGS) entry which is preliminary data.</text>
</comment>
<dbReference type="SMART" id="SM00478">
    <property type="entry name" value="ENDO3c"/>
    <property type="match status" value="1"/>
</dbReference>
<dbReference type="InterPro" id="IPR003265">
    <property type="entry name" value="HhH-GPD_domain"/>
</dbReference>
<name>A0AAW9HMT5_9ACTO</name>
<evidence type="ECO:0000256" key="10">
    <source>
        <dbReference type="ARBA" id="ARBA00023004"/>
    </source>
</evidence>
<evidence type="ECO:0000256" key="4">
    <source>
        <dbReference type="ARBA" id="ARBA00012045"/>
    </source>
</evidence>
<evidence type="ECO:0000256" key="3">
    <source>
        <dbReference type="ARBA" id="ARBA00008343"/>
    </source>
</evidence>
<dbReference type="GO" id="GO:0006298">
    <property type="term" value="P:mismatch repair"/>
    <property type="evidence" value="ECO:0007669"/>
    <property type="project" value="TreeGrafter"/>
</dbReference>
<dbReference type="EC" id="3.2.2.31" evidence="4"/>
<keyword evidence="8" id="KW-0227">DNA damage</keyword>
<keyword evidence="9" id="KW-0378">Hydrolase</keyword>
<comment type="catalytic activity">
    <reaction evidence="1">
        <text>Hydrolyzes free adenine bases from 7,8-dihydro-8-oxoguanine:adenine mismatched double-stranded DNA, leaving an apurinic site.</text>
        <dbReference type="EC" id="3.2.2.31"/>
    </reaction>
</comment>
<dbReference type="Pfam" id="PF00633">
    <property type="entry name" value="HHH"/>
    <property type="match status" value="1"/>
</dbReference>
<dbReference type="GO" id="GO:0034039">
    <property type="term" value="F:8-oxo-7,8-dihydroguanine DNA N-glycosylase activity"/>
    <property type="evidence" value="ECO:0007669"/>
    <property type="project" value="TreeGrafter"/>
</dbReference>
<evidence type="ECO:0000256" key="1">
    <source>
        <dbReference type="ARBA" id="ARBA00000843"/>
    </source>
</evidence>
<keyword evidence="10" id="KW-0408">Iron</keyword>
<dbReference type="PANTHER" id="PTHR42944">
    <property type="entry name" value="ADENINE DNA GLYCOSYLASE"/>
    <property type="match status" value="1"/>
</dbReference>
<comment type="similarity">
    <text evidence="3">Belongs to the Nth/MutY family.</text>
</comment>
<gene>
    <name evidence="17" type="ORF">R6G80_05655</name>
</gene>
<dbReference type="InterPro" id="IPR003583">
    <property type="entry name" value="Hlx-hairpin-Hlx_DNA-bd_motif"/>
</dbReference>
<dbReference type="Gene3D" id="1.10.1670.10">
    <property type="entry name" value="Helix-hairpin-Helix base-excision DNA repair enzymes (C-terminal)"/>
    <property type="match status" value="1"/>
</dbReference>
<dbReference type="InterPro" id="IPR004036">
    <property type="entry name" value="Endonuclease-III-like_CS2"/>
</dbReference>
<dbReference type="Pfam" id="PF00730">
    <property type="entry name" value="HhH-GPD"/>
    <property type="match status" value="1"/>
</dbReference>
<dbReference type="Gene3D" id="1.10.340.30">
    <property type="entry name" value="Hypothetical protein, domain 2"/>
    <property type="match status" value="1"/>
</dbReference>
<evidence type="ECO:0000313" key="18">
    <source>
        <dbReference type="Proteomes" id="UP001281731"/>
    </source>
</evidence>
<keyword evidence="6" id="KW-0004">4Fe-4S</keyword>
<evidence type="ECO:0000256" key="2">
    <source>
        <dbReference type="ARBA" id="ARBA00001966"/>
    </source>
</evidence>
<evidence type="ECO:0000256" key="14">
    <source>
        <dbReference type="SAM" id="MobiDB-lite"/>
    </source>
</evidence>
<dbReference type="GO" id="GO:0035485">
    <property type="term" value="F:adenine/guanine mispair binding"/>
    <property type="evidence" value="ECO:0007669"/>
    <property type="project" value="TreeGrafter"/>
</dbReference>
<evidence type="ECO:0000256" key="9">
    <source>
        <dbReference type="ARBA" id="ARBA00022801"/>
    </source>
</evidence>
<dbReference type="GO" id="GO:0006284">
    <property type="term" value="P:base-excision repair"/>
    <property type="evidence" value="ECO:0007669"/>
    <property type="project" value="InterPro"/>
</dbReference>
<keyword evidence="11" id="KW-0411">Iron-sulfur</keyword>
<dbReference type="PROSITE" id="PS01155">
    <property type="entry name" value="ENDONUCLEASE_III_2"/>
    <property type="match status" value="1"/>
</dbReference>
<keyword evidence="12" id="KW-0234">DNA repair</keyword>
<comment type="cofactor">
    <cofactor evidence="2">
        <name>[4Fe-4S] cluster</name>
        <dbReference type="ChEBI" id="CHEBI:49883"/>
    </cofactor>
</comment>
<keyword evidence="7" id="KW-0479">Metal-binding</keyword>
<feature type="region of interest" description="Disordered" evidence="14">
    <location>
        <begin position="266"/>
        <end position="301"/>
    </location>
</feature>
<evidence type="ECO:0000256" key="6">
    <source>
        <dbReference type="ARBA" id="ARBA00022485"/>
    </source>
</evidence>
<dbReference type="InterPro" id="IPR023170">
    <property type="entry name" value="HhH_base_excis_C"/>
</dbReference>
<dbReference type="InterPro" id="IPR000445">
    <property type="entry name" value="HhH_motif"/>
</dbReference>
<dbReference type="InterPro" id="IPR003651">
    <property type="entry name" value="Endonuclease3_FeS-loop_motif"/>
</dbReference>
<evidence type="ECO:0000256" key="11">
    <source>
        <dbReference type="ARBA" id="ARBA00023014"/>
    </source>
</evidence>
<evidence type="ECO:0000256" key="13">
    <source>
        <dbReference type="ARBA" id="ARBA00023295"/>
    </source>
</evidence>
<dbReference type="EMBL" id="JAWNGC010000006">
    <property type="protein sequence ID" value="MDY5155210.1"/>
    <property type="molecule type" value="Genomic_DNA"/>
</dbReference>
<dbReference type="PANTHER" id="PTHR42944:SF1">
    <property type="entry name" value="ADENINE DNA GLYCOSYLASE"/>
    <property type="match status" value="1"/>
</dbReference>
<feature type="domain" description="HhH-GPD" evidence="16">
    <location>
        <begin position="41"/>
        <end position="192"/>
    </location>
</feature>
<keyword evidence="13" id="KW-0326">Glycosidase</keyword>
<proteinExistence type="inferred from homology"/>